<organism evidence="1 2">
    <name type="scientific">Streptomyces gobitricini</name>
    <dbReference type="NCBI Taxonomy" id="68211"/>
    <lineage>
        <taxon>Bacteria</taxon>
        <taxon>Bacillati</taxon>
        <taxon>Actinomycetota</taxon>
        <taxon>Actinomycetes</taxon>
        <taxon>Kitasatosporales</taxon>
        <taxon>Streptomycetaceae</taxon>
        <taxon>Streptomyces</taxon>
    </lineage>
</organism>
<dbReference type="Proteomes" id="UP001499942">
    <property type="component" value="Unassembled WGS sequence"/>
</dbReference>
<proteinExistence type="predicted"/>
<name>A0ABN3MCK7_9ACTN</name>
<dbReference type="EMBL" id="BAAASR010000018">
    <property type="protein sequence ID" value="GAA2499557.1"/>
    <property type="molecule type" value="Genomic_DNA"/>
</dbReference>
<reference evidence="1 2" key="1">
    <citation type="journal article" date="2019" name="Int. J. Syst. Evol. Microbiol.">
        <title>The Global Catalogue of Microorganisms (GCM) 10K type strain sequencing project: providing services to taxonomists for standard genome sequencing and annotation.</title>
        <authorList>
            <consortium name="The Broad Institute Genomics Platform"/>
            <consortium name="The Broad Institute Genome Sequencing Center for Infectious Disease"/>
            <person name="Wu L."/>
            <person name="Ma J."/>
        </authorList>
    </citation>
    <scope>NUCLEOTIDE SEQUENCE [LARGE SCALE GENOMIC DNA]</scope>
    <source>
        <strain evidence="1 2">JCM 5062</strain>
    </source>
</reference>
<comment type="caution">
    <text evidence="1">The sequence shown here is derived from an EMBL/GenBank/DDBJ whole genome shotgun (WGS) entry which is preliminary data.</text>
</comment>
<protein>
    <submittedName>
        <fullName evidence="1">Uncharacterized protein</fullName>
    </submittedName>
</protein>
<sequence>MTASSTRDTDREFARRWLVAQGATCDADGVWQDRRLPGHTLTGSQSARWWADMAMETSGARTEETVRVVLGLMDLYDEPGVTVVFSAWVDAYEETREHLWAAYRPRLEAVEEPQGVVESLAHWFEDGFCASSCFQGVLGGEAGSLSDRLRPGVPGRAGLLRRTRRVLTVAGPVPWADLEPVCEAVAEVPELHALLATLLGPDVRGSERSGSR</sequence>
<dbReference type="RefSeq" id="WP_344362010.1">
    <property type="nucleotide sequence ID" value="NZ_BAAASR010000018.1"/>
</dbReference>
<evidence type="ECO:0000313" key="2">
    <source>
        <dbReference type="Proteomes" id="UP001499942"/>
    </source>
</evidence>
<keyword evidence="2" id="KW-1185">Reference proteome</keyword>
<accession>A0ABN3MCK7</accession>
<gene>
    <name evidence="1" type="ORF">GCM10010393_34870</name>
</gene>
<evidence type="ECO:0000313" key="1">
    <source>
        <dbReference type="EMBL" id="GAA2499557.1"/>
    </source>
</evidence>